<dbReference type="EMBL" id="JBFXLT010000111">
    <property type="protein sequence ID" value="KAL2808468.1"/>
    <property type="molecule type" value="Genomic_DNA"/>
</dbReference>
<evidence type="ECO:0000313" key="1">
    <source>
        <dbReference type="EMBL" id="KAL2808468.1"/>
    </source>
</evidence>
<name>A0ABR4H0X4_9EURO</name>
<evidence type="ECO:0000313" key="2">
    <source>
        <dbReference type="Proteomes" id="UP001610334"/>
    </source>
</evidence>
<evidence type="ECO:0008006" key="3">
    <source>
        <dbReference type="Google" id="ProtNLM"/>
    </source>
</evidence>
<accession>A0ABR4H0X4</accession>
<dbReference type="Proteomes" id="UP001610334">
    <property type="component" value="Unassembled WGS sequence"/>
</dbReference>
<reference evidence="1 2" key="1">
    <citation type="submission" date="2024-07" db="EMBL/GenBank/DDBJ databases">
        <title>Section-level genome sequencing and comparative genomics of Aspergillus sections Usti and Cavernicolus.</title>
        <authorList>
            <consortium name="Lawrence Berkeley National Laboratory"/>
            <person name="Nybo J.L."/>
            <person name="Vesth T.C."/>
            <person name="Theobald S."/>
            <person name="Frisvad J.C."/>
            <person name="Larsen T.O."/>
            <person name="Kjaerboelling I."/>
            <person name="Rothschild-Mancinelli K."/>
            <person name="Lyhne E.K."/>
            <person name="Kogle M.E."/>
            <person name="Barry K."/>
            <person name="Clum A."/>
            <person name="Na H."/>
            <person name="Ledsgaard L."/>
            <person name="Lin J."/>
            <person name="Lipzen A."/>
            <person name="Kuo A."/>
            <person name="Riley R."/>
            <person name="Mondo S."/>
            <person name="Labutti K."/>
            <person name="Haridas S."/>
            <person name="Pangalinan J."/>
            <person name="Salamov A.A."/>
            <person name="Simmons B.A."/>
            <person name="Magnuson J.K."/>
            <person name="Chen J."/>
            <person name="Drula E."/>
            <person name="Henrissat B."/>
            <person name="Wiebenga A."/>
            <person name="Lubbers R.J."/>
            <person name="Gomes A.C."/>
            <person name="Makela M.R."/>
            <person name="Stajich J."/>
            <person name="Grigoriev I.V."/>
            <person name="Mortensen U.H."/>
            <person name="De Vries R.P."/>
            <person name="Baker S.E."/>
            <person name="Andersen M.R."/>
        </authorList>
    </citation>
    <scope>NUCLEOTIDE SEQUENCE [LARGE SCALE GENOMIC DNA]</scope>
    <source>
        <strain evidence="1 2">CBS 588.65</strain>
    </source>
</reference>
<keyword evidence="2" id="KW-1185">Reference proteome</keyword>
<proteinExistence type="predicted"/>
<comment type="caution">
    <text evidence="1">The sequence shown here is derived from an EMBL/GenBank/DDBJ whole genome shotgun (WGS) entry which is preliminary data.</text>
</comment>
<organism evidence="1 2">
    <name type="scientific">Aspergillus granulosus</name>
    <dbReference type="NCBI Taxonomy" id="176169"/>
    <lineage>
        <taxon>Eukaryota</taxon>
        <taxon>Fungi</taxon>
        <taxon>Dikarya</taxon>
        <taxon>Ascomycota</taxon>
        <taxon>Pezizomycotina</taxon>
        <taxon>Eurotiomycetes</taxon>
        <taxon>Eurotiomycetidae</taxon>
        <taxon>Eurotiales</taxon>
        <taxon>Aspergillaceae</taxon>
        <taxon>Aspergillus</taxon>
        <taxon>Aspergillus subgen. Nidulantes</taxon>
    </lineage>
</organism>
<gene>
    <name evidence="1" type="ORF">BJX63DRAFT_436064</name>
</gene>
<protein>
    <recommendedName>
        <fullName evidence="3">Hypervirulence associated protein TUDOR domain-containing protein</fullName>
    </recommendedName>
</protein>
<sequence length="71" mass="7716">MPITVGTAVSFTATDGKTIIGTVKGYENSKYRIEVDGNSIVEVEESKVVDLELRMATMSNKFGVDFGNILK</sequence>